<dbReference type="Pfam" id="PF03188">
    <property type="entry name" value="Cytochrom_B561"/>
    <property type="match status" value="1"/>
</dbReference>
<keyword evidence="5 8" id="KW-1133">Transmembrane helix</keyword>
<dbReference type="PANTHER" id="PTHR23130">
    <property type="entry name" value="CYTOCHROME B561 AND DOMON DOMAIN-CONTAINING PROTEIN"/>
    <property type="match status" value="1"/>
</dbReference>
<comment type="subcellular location">
    <subcellularLocation>
        <location evidence="1">Membrane</location>
    </subcellularLocation>
</comment>
<evidence type="ECO:0000256" key="1">
    <source>
        <dbReference type="ARBA" id="ARBA00004370"/>
    </source>
</evidence>
<evidence type="ECO:0000313" key="11">
    <source>
        <dbReference type="EMBL" id="KAG2491464.1"/>
    </source>
</evidence>
<feature type="domain" description="Cytochrome b561" evidence="10">
    <location>
        <begin position="382"/>
        <end position="576"/>
    </location>
</feature>
<name>A0A835Y5K3_9CHLO</name>
<organism evidence="11 12">
    <name type="scientific">Edaphochlamys debaryana</name>
    <dbReference type="NCBI Taxonomy" id="47281"/>
    <lineage>
        <taxon>Eukaryota</taxon>
        <taxon>Viridiplantae</taxon>
        <taxon>Chlorophyta</taxon>
        <taxon>core chlorophytes</taxon>
        <taxon>Chlorophyceae</taxon>
        <taxon>CS clade</taxon>
        <taxon>Chlamydomonadales</taxon>
        <taxon>Chlamydomonadales incertae sedis</taxon>
        <taxon>Edaphochlamys</taxon>
    </lineage>
</organism>
<evidence type="ECO:0000256" key="3">
    <source>
        <dbReference type="ARBA" id="ARBA00022692"/>
    </source>
</evidence>
<evidence type="ECO:0000313" key="12">
    <source>
        <dbReference type="Proteomes" id="UP000612055"/>
    </source>
</evidence>
<keyword evidence="9" id="KW-0732">Signal</keyword>
<evidence type="ECO:0000256" key="5">
    <source>
        <dbReference type="ARBA" id="ARBA00022989"/>
    </source>
</evidence>
<keyword evidence="3 8" id="KW-0812">Transmembrane</keyword>
<feature type="transmembrane region" description="Helical" evidence="8">
    <location>
        <begin position="415"/>
        <end position="438"/>
    </location>
</feature>
<dbReference type="OrthoDB" id="2419613at2759"/>
<keyword evidence="2" id="KW-0813">Transport</keyword>
<dbReference type="EMBL" id="JAEHOE010000053">
    <property type="protein sequence ID" value="KAG2491464.1"/>
    <property type="molecule type" value="Genomic_DNA"/>
</dbReference>
<dbReference type="InterPro" id="IPR006593">
    <property type="entry name" value="Cyt_b561/ferric_Rdtase_TM"/>
</dbReference>
<reference evidence="11" key="1">
    <citation type="journal article" date="2020" name="bioRxiv">
        <title>Comparative genomics of Chlamydomonas.</title>
        <authorList>
            <person name="Craig R.J."/>
            <person name="Hasan A.R."/>
            <person name="Ness R.W."/>
            <person name="Keightley P.D."/>
        </authorList>
    </citation>
    <scope>NUCLEOTIDE SEQUENCE</scope>
    <source>
        <strain evidence="11">CCAP 11/70</strain>
    </source>
</reference>
<feature type="signal peptide" evidence="9">
    <location>
        <begin position="1"/>
        <end position="16"/>
    </location>
</feature>
<dbReference type="CDD" id="cd08760">
    <property type="entry name" value="Cyt_b561_FRRS1_like"/>
    <property type="match status" value="1"/>
</dbReference>
<keyword evidence="4" id="KW-0249">Electron transport</keyword>
<evidence type="ECO:0000256" key="6">
    <source>
        <dbReference type="ARBA" id="ARBA00023136"/>
    </source>
</evidence>
<dbReference type="Pfam" id="PF24681">
    <property type="entry name" value="Kelch_KLHDC2_KLHL20_DRC7"/>
    <property type="match status" value="1"/>
</dbReference>
<dbReference type="GO" id="GO:0016020">
    <property type="term" value="C:membrane"/>
    <property type="evidence" value="ECO:0007669"/>
    <property type="project" value="UniProtKB-SubCell"/>
</dbReference>
<feature type="transmembrane region" description="Helical" evidence="8">
    <location>
        <begin position="458"/>
        <end position="476"/>
    </location>
</feature>
<dbReference type="PROSITE" id="PS50939">
    <property type="entry name" value="CYTOCHROME_B561"/>
    <property type="match status" value="1"/>
</dbReference>
<dbReference type="AlphaFoldDB" id="A0A835Y5K3"/>
<evidence type="ECO:0000256" key="8">
    <source>
        <dbReference type="SAM" id="Phobius"/>
    </source>
</evidence>
<keyword evidence="6 8" id="KW-0472">Membrane</keyword>
<feature type="chain" id="PRO_5032383196" description="Cytochrome b561 domain-containing protein" evidence="9">
    <location>
        <begin position="17"/>
        <end position="634"/>
    </location>
</feature>
<dbReference type="Gene3D" id="2.120.10.80">
    <property type="entry name" value="Kelch-type beta propeller"/>
    <property type="match status" value="2"/>
</dbReference>
<dbReference type="SUPFAM" id="SSF117281">
    <property type="entry name" value="Kelch motif"/>
    <property type="match status" value="1"/>
</dbReference>
<evidence type="ECO:0000256" key="2">
    <source>
        <dbReference type="ARBA" id="ARBA00022448"/>
    </source>
</evidence>
<feature type="transmembrane region" description="Helical" evidence="8">
    <location>
        <begin position="550"/>
        <end position="569"/>
    </location>
</feature>
<protein>
    <recommendedName>
        <fullName evidence="10">Cytochrome b561 domain-containing protein</fullName>
    </recommendedName>
</protein>
<dbReference type="PANTHER" id="PTHR23130:SF171">
    <property type="entry name" value="OS01G0895300 PROTEIN"/>
    <property type="match status" value="1"/>
</dbReference>
<accession>A0A835Y5K3</accession>
<feature type="transmembrane region" description="Helical" evidence="8">
    <location>
        <begin position="482"/>
        <end position="505"/>
    </location>
</feature>
<comment type="caution">
    <text evidence="11">The sequence shown here is derived from an EMBL/GenBank/DDBJ whole genome shotgun (WGS) entry which is preliminary data.</text>
</comment>
<dbReference type="Gene3D" id="1.20.120.1770">
    <property type="match status" value="1"/>
</dbReference>
<feature type="region of interest" description="Disordered" evidence="7">
    <location>
        <begin position="582"/>
        <end position="617"/>
    </location>
</feature>
<sequence length="634" mass="67879">MLVLWLALLLLDRAEGLSASPLSWLRVGPPESATATTSSAWPPPRRGAALVYDPSTKHLVLFGGTGANGALADVWAYDIGTRVWQQISTFSSSEQPEPRHTFVYGLYLNDTQPAPVPPRRSLIVSTGQGAQVFSDTWALDLDTWAWRRLPDNGDAPPTLYGSAGGIVPLLPGRPGVPRLWLSHGFSLKTRYSKTWVYDLRAESWSVVHGSINSYDPMKPHARCIVSSTVTADEQIVMYGGCAQNGGTGGQCPARDTWRFDTPVAPGKRYARANVTASLQGSGAWHQASSCPTPRTRGAMAPLASPAELRMTGGRYVMLYGGFETDKQTISVSAAPDDQLPVLDLDSGLWLMLRAGGQVPAFRAQAAVAHDLATGRVWVFGGQLRDGGAISADLYMLQGDPAVTPPHSVGCGSSMLFPYLHGLFMGLGWGVLLQAGWFIARYFKAHDPRWFHLHRACQITGLVLSIVGLALVMSGGVKANNLGFSHGAIGLTTMGLGLLQPINAFFRPHKGAKWRTQWEWLHLWSGRSAVLLGAANVSLGTFLLQGPAAVWIAWHSLLGCFVVACVVMEVRLQRALRLARTAPPTAAHEDGSDMDTTIGSSKAGGSGKWRRGSKEAELPRLVVGAGGAVAEPAGP</sequence>
<dbReference type="SMART" id="SM00665">
    <property type="entry name" value="B561"/>
    <property type="match status" value="1"/>
</dbReference>
<dbReference type="InterPro" id="IPR015915">
    <property type="entry name" value="Kelch-typ_b-propeller"/>
</dbReference>
<evidence type="ECO:0000256" key="9">
    <source>
        <dbReference type="SAM" id="SignalP"/>
    </source>
</evidence>
<feature type="transmembrane region" description="Helical" evidence="8">
    <location>
        <begin position="526"/>
        <end position="544"/>
    </location>
</feature>
<gene>
    <name evidence="11" type="ORF">HYH03_010250</name>
</gene>
<keyword evidence="12" id="KW-1185">Reference proteome</keyword>
<dbReference type="Proteomes" id="UP000612055">
    <property type="component" value="Unassembled WGS sequence"/>
</dbReference>
<proteinExistence type="predicted"/>
<evidence type="ECO:0000259" key="10">
    <source>
        <dbReference type="PROSITE" id="PS50939"/>
    </source>
</evidence>
<evidence type="ECO:0000256" key="4">
    <source>
        <dbReference type="ARBA" id="ARBA00022982"/>
    </source>
</evidence>
<evidence type="ECO:0000256" key="7">
    <source>
        <dbReference type="SAM" id="MobiDB-lite"/>
    </source>
</evidence>